<feature type="region of interest" description="Disordered" evidence="1">
    <location>
        <begin position="114"/>
        <end position="148"/>
    </location>
</feature>
<protein>
    <submittedName>
        <fullName evidence="2">Uncharacterized protein</fullName>
    </submittedName>
</protein>
<keyword evidence="3" id="KW-1185">Reference proteome</keyword>
<feature type="region of interest" description="Disordered" evidence="1">
    <location>
        <begin position="52"/>
        <end position="98"/>
    </location>
</feature>
<accession>A0AAD3CDC2</accession>
<dbReference type="EMBL" id="BLLK01000002">
    <property type="protein sequence ID" value="GFH43539.1"/>
    <property type="molecule type" value="Genomic_DNA"/>
</dbReference>
<dbReference type="Proteomes" id="UP001054902">
    <property type="component" value="Unassembled WGS sequence"/>
</dbReference>
<proteinExistence type="predicted"/>
<feature type="compositionally biased region" description="Polar residues" evidence="1">
    <location>
        <begin position="136"/>
        <end position="145"/>
    </location>
</feature>
<feature type="compositionally biased region" description="Basic and acidic residues" evidence="1">
    <location>
        <begin position="24"/>
        <end position="35"/>
    </location>
</feature>
<feature type="region of interest" description="Disordered" evidence="1">
    <location>
        <begin position="15"/>
        <end position="35"/>
    </location>
</feature>
<sequence>MDSFIDLFVERRKRNGETTSDSIGTKEKDLHLVEEPDAKDISNDYLCSKSKLSSVPIDPRTNEGLESFTEQSISPISPTHSLPIPFKKSPDPHEESEGELVRYFSEKSKLMEQRRRRYSLQHSSMNSDSNHSLSDESGNCLSLSPRNERQSPHFFLKHGVVTLEEYWYTPPT</sequence>
<reference evidence="2 3" key="1">
    <citation type="journal article" date="2021" name="Sci. Rep.">
        <title>The genome of the diatom Chaetoceros tenuissimus carries an ancient integrated fragment of an extant virus.</title>
        <authorList>
            <person name="Hongo Y."/>
            <person name="Kimura K."/>
            <person name="Takaki Y."/>
            <person name="Yoshida Y."/>
            <person name="Baba S."/>
            <person name="Kobayashi G."/>
            <person name="Nagasaki K."/>
            <person name="Hano T."/>
            <person name="Tomaru Y."/>
        </authorList>
    </citation>
    <scope>NUCLEOTIDE SEQUENCE [LARGE SCALE GENOMIC DNA]</scope>
    <source>
        <strain evidence="2 3">NIES-3715</strain>
    </source>
</reference>
<evidence type="ECO:0000313" key="3">
    <source>
        <dbReference type="Proteomes" id="UP001054902"/>
    </source>
</evidence>
<feature type="compositionally biased region" description="Low complexity" evidence="1">
    <location>
        <begin position="122"/>
        <end position="132"/>
    </location>
</feature>
<comment type="caution">
    <text evidence="2">The sequence shown here is derived from an EMBL/GenBank/DDBJ whole genome shotgun (WGS) entry which is preliminary data.</text>
</comment>
<feature type="compositionally biased region" description="Polar residues" evidence="1">
    <location>
        <begin position="68"/>
        <end position="80"/>
    </location>
</feature>
<gene>
    <name evidence="2" type="ORF">CTEN210_00012</name>
</gene>
<organism evidence="2 3">
    <name type="scientific">Chaetoceros tenuissimus</name>
    <dbReference type="NCBI Taxonomy" id="426638"/>
    <lineage>
        <taxon>Eukaryota</taxon>
        <taxon>Sar</taxon>
        <taxon>Stramenopiles</taxon>
        <taxon>Ochrophyta</taxon>
        <taxon>Bacillariophyta</taxon>
        <taxon>Coscinodiscophyceae</taxon>
        <taxon>Chaetocerotophycidae</taxon>
        <taxon>Chaetocerotales</taxon>
        <taxon>Chaetocerotaceae</taxon>
        <taxon>Chaetoceros</taxon>
    </lineage>
</organism>
<evidence type="ECO:0000256" key="1">
    <source>
        <dbReference type="SAM" id="MobiDB-lite"/>
    </source>
</evidence>
<name>A0AAD3CDC2_9STRA</name>
<dbReference type="AlphaFoldDB" id="A0AAD3CDC2"/>
<evidence type="ECO:0000313" key="2">
    <source>
        <dbReference type="EMBL" id="GFH43539.1"/>
    </source>
</evidence>